<dbReference type="HAMAP" id="MF_00138">
    <property type="entry name" value="GARS"/>
    <property type="match status" value="1"/>
</dbReference>
<dbReference type="InterPro" id="IPR020562">
    <property type="entry name" value="PRibGlycinamide_synth_N"/>
</dbReference>
<feature type="domain" description="ATP-grasp" evidence="16">
    <location>
        <begin position="107"/>
        <end position="313"/>
    </location>
</feature>
<dbReference type="PATRIC" id="fig|742734.4.peg.5156"/>
<evidence type="ECO:0000256" key="3">
    <source>
        <dbReference type="ARBA" id="ARBA00005174"/>
    </source>
</evidence>
<dbReference type="SMART" id="SM01209">
    <property type="entry name" value="GARS_A"/>
    <property type="match status" value="1"/>
</dbReference>
<evidence type="ECO:0000256" key="4">
    <source>
        <dbReference type="ARBA" id="ARBA00013255"/>
    </source>
</evidence>
<dbReference type="Gene3D" id="3.30.470.20">
    <property type="entry name" value="ATP-grasp fold, B domain"/>
    <property type="match status" value="1"/>
</dbReference>
<dbReference type="Proteomes" id="UP000037392">
    <property type="component" value="Unassembled WGS sequence"/>
</dbReference>
<keyword evidence="6" id="KW-0479">Metal-binding</keyword>
<evidence type="ECO:0000256" key="10">
    <source>
        <dbReference type="ARBA" id="ARBA00023211"/>
    </source>
</evidence>
<dbReference type="RefSeq" id="WP_048930882.1">
    <property type="nucleotide sequence ID" value="NZ_KQ235883.1"/>
</dbReference>
<keyword evidence="7 15" id="KW-0547">Nucleotide-binding</keyword>
<evidence type="ECO:0000256" key="6">
    <source>
        <dbReference type="ARBA" id="ARBA00022723"/>
    </source>
</evidence>
<evidence type="ECO:0000259" key="16">
    <source>
        <dbReference type="PROSITE" id="PS50975"/>
    </source>
</evidence>
<dbReference type="PANTHER" id="PTHR43472">
    <property type="entry name" value="PHOSPHORIBOSYLAMINE--GLYCINE LIGASE"/>
    <property type="match status" value="1"/>
</dbReference>
<evidence type="ECO:0000256" key="11">
    <source>
        <dbReference type="ARBA" id="ARBA00038345"/>
    </source>
</evidence>
<dbReference type="AlphaFoldDB" id="A0A0J9BMY8"/>
<evidence type="ECO:0000256" key="7">
    <source>
        <dbReference type="ARBA" id="ARBA00022741"/>
    </source>
</evidence>
<evidence type="ECO:0000313" key="18">
    <source>
        <dbReference type="Proteomes" id="UP000037392"/>
    </source>
</evidence>
<protein>
    <recommendedName>
        <fullName evidence="4 14">Phosphoribosylamine--glycine ligase</fullName>
        <ecNumber evidence="4 14">6.3.4.13</ecNumber>
    </recommendedName>
    <alternativeName>
        <fullName evidence="14">GARS</fullName>
    </alternativeName>
    <alternativeName>
        <fullName evidence="12 14">Glycinamide ribonucleotide synthetase</fullName>
    </alternativeName>
    <alternativeName>
        <fullName evidence="13 14">Phosphoribosylglycinamide synthetase</fullName>
    </alternativeName>
</protein>
<dbReference type="GeneID" id="93164245"/>
<dbReference type="FunFam" id="3.90.600.10:FF:000001">
    <property type="entry name" value="Trifunctional purine biosynthetic protein adenosine-3"/>
    <property type="match status" value="1"/>
</dbReference>
<accession>A0A0J9BMY8</accession>
<comment type="catalytic activity">
    <reaction evidence="14">
        <text>5-phospho-beta-D-ribosylamine + glycine + ATP = N(1)-(5-phospho-beta-D-ribosyl)glycinamide + ADP + phosphate + H(+)</text>
        <dbReference type="Rhea" id="RHEA:17453"/>
        <dbReference type="ChEBI" id="CHEBI:15378"/>
        <dbReference type="ChEBI" id="CHEBI:30616"/>
        <dbReference type="ChEBI" id="CHEBI:43474"/>
        <dbReference type="ChEBI" id="CHEBI:57305"/>
        <dbReference type="ChEBI" id="CHEBI:58681"/>
        <dbReference type="ChEBI" id="CHEBI:143788"/>
        <dbReference type="ChEBI" id="CHEBI:456216"/>
        <dbReference type="EC" id="6.3.4.13"/>
    </reaction>
</comment>
<dbReference type="Gene3D" id="3.30.1490.20">
    <property type="entry name" value="ATP-grasp fold, A domain"/>
    <property type="match status" value="1"/>
</dbReference>
<evidence type="ECO:0000256" key="13">
    <source>
        <dbReference type="ARBA" id="ARBA00042864"/>
    </source>
</evidence>
<keyword evidence="10" id="KW-0464">Manganese</keyword>
<evidence type="ECO:0000256" key="8">
    <source>
        <dbReference type="ARBA" id="ARBA00022755"/>
    </source>
</evidence>
<evidence type="ECO:0000256" key="9">
    <source>
        <dbReference type="ARBA" id="ARBA00022840"/>
    </source>
</evidence>
<dbReference type="EC" id="6.3.4.13" evidence="4 14"/>
<comment type="cofactor">
    <cofactor evidence="2">
        <name>Mg(2+)</name>
        <dbReference type="ChEBI" id="CHEBI:18420"/>
    </cofactor>
</comment>
<dbReference type="SUPFAM" id="SSF52440">
    <property type="entry name" value="PreATP-grasp domain"/>
    <property type="match status" value="1"/>
</dbReference>
<dbReference type="PANTHER" id="PTHR43472:SF1">
    <property type="entry name" value="PHOSPHORIBOSYLAMINE--GLYCINE LIGASE, CHLOROPLASTIC"/>
    <property type="match status" value="1"/>
</dbReference>
<dbReference type="InterPro" id="IPR011054">
    <property type="entry name" value="Rudment_hybrid_motif"/>
</dbReference>
<dbReference type="Pfam" id="PF02843">
    <property type="entry name" value="GARS_C"/>
    <property type="match status" value="1"/>
</dbReference>
<dbReference type="Pfam" id="PF01071">
    <property type="entry name" value="GARS_A"/>
    <property type="match status" value="1"/>
</dbReference>
<dbReference type="GO" id="GO:0046872">
    <property type="term" value="F:metal ion binding"/>
    <property type="evidence" value="ECO:0007669"/>
    <property type="project" value="UniProtKB-KW"/>
</dbReference>
<dbReference type="GO" id="GO:0009113">
    <property type="term" value="P:purine nucleobase biosynthetic process"/>
    <property type="evidence" value="ECO:0007669"/>
    <property type="project" value="InterPro"/>
</dbReference>
<dbReference type="InterPro" id="IPR020561">
    <property type="entry name" value="PRibGlycinamid_synth_ATP-grasp"/>
</dbReference>
<comment type="caution">
    <text evidence="17">The sequence shown here is derived from an EMBL/GenBank/DDBJ whole genome shotgun (WGS) entry which is preliminary data.</text>
</comment>
<dbReference type="GO" id="GO:0005524">
    <property type="term" value="F:ATP binding"/>
    <property type="evidence" value="ECO:0007669"/>
    <property type="project" value="UniProtKB-UniRule"/>
</dbReference>
<dbReference type="SUPFAM" id="SSF51246">
    <property type="entry name" value="Rudiment single hybrid motif"/>
    <property type="match status" value="1"/>
</dbReference>
<dbReference type="Pfam" id="PF02844">
    <property type="entry name" value="GARS_N"/>
    <property type="match status" value="1"/>
</dbReference>
<evidence type="ECO:0000256" key="5">
    <source>
        <dbReference type="ARBA" id="ARBA00022598"/>
    </source>
</evidence>
<reference evidence="17 18" key="1">
    <citation type="submission" date="2011-04" db="EMBL/GenBank/DDBJ databases">
        <title>The Genome Sequence of Clostridium citroniae WAL-19142.</title>
        <authorList>
            <consortium name="The Broad Institute Genome Sequencing Platform"/>
            <person name="Earl A."/>
            <person name="Ward D."/>
            <person name="Feldgarden M."/>
            <person name="Gevers D."/>
            <person name="Warren Y.A."/>
            <person name="Tyrrell K.L."/>
            <person name="Citron D.M."/>
            <person name="Goldstein E.J."/>
            <person name="Daigneault M."/>
            <person name="Allen-Vercoe E."/>
            <person name="Young S.K."/>
            <person name="Zeng Q."/>
            <person name="Gargeya S."/>
            <person name="Fitzgerald M."/>
            <person name="Haas B."/>
            <person name="Abouelleil A."/>
            <person name="Alvarado L."/>
            <person name="Arachchi H.M."/>
            <person name="Berlin A."/>
            <person name="Brown A."/>
            <person name="Chapman S.B."/>
            <person name="Chen Z."/>
            <person name="Dunbar C."/>
            <person name="Freedman E."/>
            <person name="Gearin G."/>
            <person name="Gellesch M."/>
            <person name="Goldberg J."/>
            <person name="Griggs A."/>
            <person name="Gujja S."/>
            <person name="Heilman E.R."/>
            <person name="Heiman D."/>
            <person name="Howarth C."/>
            <person name="Larson L."/>
            <person name="Lui A."/>
            <person name="MacDonald P.J."/>
            <person name="Mehta T."/>
            <person name="Montmayeur A."/>
            <person name="Murphy C."/>
            <person name="Neiman D."/>
            <person name="Pearson M."/>
            <person name="Priest M."/>
            <person name="Roberts A."/>
            <person name="Saif S."/>
            <person name="Shea T."/>
            <person name="Shenoy N."/>
            <person name="Sisk P."/>
            <person name="Stolte C."/>
            <person name="Sykes S."/>
            <person name="White J."/>
            <person name="Yandava C."/>
            <person name="Wortman J."/>
            <person name="Nusbaum C."/>
            <person name="Birren B."/>
        </authorList>
    </citation>
    <scope>NUCLEOTIDE SEQUENCE [LARGE SCALE GENOMIC DNA]</scope>
    <source>
        <strain evidence="17 18">WAL-19142</strain>
    </source>
</reference>
<dbReference type="OrthoDB" id="9807240at2"/>
<dbReference type="Gene3D" id="3.90.600.10">
    <property type="entry name" value="Phosphoribosylglycinamide synthetase, C-terminal domain"/>
    <property type="match status" value="1"/>
</dbReference>
<keyword evidence="9 15" id="KW-0067">ATP-binding</keyword>
<evidence type="ECO:0000256" key="15">
    <source>
        <dbReference type="PROSITE-ProRule" id="PRU00409"/>
    </source>
</evidence>
<dbReference type="NCBIfam" id="TIGR00877">
    <property type="entry name" value="purD"/>
    <property type="match status" value="1"/>
</dbReference>
<dbReference type="PROSITE" id="PS50975">
    <property type="entry name" value="ATP_GRASP"/>
    <property type="match status" value="1"/>
</dbReference>
<comment type="cofactor">
    <cofactor evidence="1">
        <name>Mn(2+)</name>
        <dbReference type="ChEBI" id="CHEBI:29035"/>
    </cofactor>
</comment>
<comment type="similarity">
    <text evidence="11 14">Belongs to the GARS family.</text>
</comment>
<keyword evidence="8 14" id="KW-0658">Purine biosynthesis</keyword>
<dbReference type="FunFam" id="3.30.1490.20:FF:000006">
    <property type="entry name" value="phosphoribosylamine--glycine ligase, chloroplastic-like"/>
    <property type="match status" value="1"/>
</dbReference>
<dbReference type="GO" id="GO:0004637">
    <property type="term" value="F:phosphoribosylamine-glycine ligase activity"/>
    <property type="evidence" value="ECO:0007669"/>
    <property type="project" value="UniProtKB-UniRule"/>
</dbReference>
<dbReference type="PROSITE" id="PS00184">
    <property type="entry name" value="GARS"/>
    <property type="match status" value="1"/>
</dbReference>
<dbReference type="InterPro" id="IPR000115">
    <property type="entry name" value="PRibGlycinamide_synth"/>
</dbReference>
<dbReference type="UniPathway" id="UPA00074">
    <property type="reaction ID" value="UER00125"/>
</dbReference>
<dbReference type="InterPro" id="IPR020560">
    <property type="entry name" value="PRibGlycinamide_synth_C-dom"/>
</dbReference>
<keyword evidence="5 14" id="KW-0436">Ligase</keyword>
<dbReference type="FunFam" id="3.40.50.20:FF:000006">
    <property type="entry name" value="Phosphoribosylamine--glycine ligase, chloroplastic"/>
    <property type="match status" value="1"/>
</dbReference>
<dbReference type="FunFam" id="3.30.470.20:FF:000018">
    <property type="entry name" value="Trifunctional purine biosynthetic protein adenosine-3"/>
    <property type="match status" value="1"/>
</dbReference>
<evidence type="ECO:0000313" key="17">
    <source>
        <dbReference type="EMBL" id="KMW14507.1"/>
    </source>
</evidence>
<gene>
    <name evidence="14" type="primary">purD</name>
    <name evidence="17" type="ORF">HMPREF9470_04813</name>
</gene>
<name>A0A0J9BMY8_9FIRM</name>
<dbReference type="SMART" id="SM01210">
    <property type="entry name" value="GARS_C"/>
    <property type="match status" value="1"/>
</dbReference>
<evidence type="ECO:0000256" key="14">
    <source>
        <dbReference type="HAMAP-Rule" id="MF_00138"/>
    </source>
</evidence>
<sequence length="424" mass="46165">MKVLIVGGGGREHAIAWKAVQSPRVEKLYCAPGNAGIAQVAECVDIGVMDFDAQVAFAKEHGIDLVIVGPDDPLAAGAVDAFEAAGIRAFGPRKNAAILEGSKAFSKDLMKKYNIPTAGYETFDSPEEALAYIEHAPMPIVLKADGLALGKGVLICNTREEAKDGVKTLMLDKQFGSAGDRIVVEEFMTGREVSVLSFVDGKTIKIMTSAQDHKRAKDGDQGLNTGGMGTFSPSPFYTEEVDSFCRNYIYQPTVDAMRAEGREFQGIIFFGLMLTEQGPKVLEYNARFGDPETQVVLPRMKNDIMDVFEACVDGTLDQVELEFEDNAAVCVVLASAGYPEHYEKGYKMTGFENFKDKDGYYVFHAGSKFDAEGNIVTNGGRVLGVTAKGATLKEARENAYKATEWIEFGNKYMRHDIGKAIDEA</sequence>
<dbReference type="InterPro" id="IPR037123">
    <property type="entry name" value="PRibGlycinamide_synth_C_sf"/>
</dbReference>
<dbReference type="InterPro" id="IPR020559">
    <property type="entry name" value="PRibGlycinamide_synth_CS"/>
</dbReference>
<evidence type="ECO:0000256" key="1">
    <source>
        <dbReference type="ARBA" id="ARBA00001936"/>
    </source>
</evidence>
<dbReference type="EMBL" id="ADLK01000037">
    <property type="protein sequence ID" value="KMW14507.1"/>
    <property type="molecule type" value="Genomic_DNA"/>
</dbReference>
<evidence type="ECO:0000256" key="2">
    <source>
        <dbReference type="ARBA" id="ARBA00001946"/>
    </source>
</evidence>
<proteinExistence type="inferred from homology"/>
<dbReference type="InterPro" id="IPR016185">
    <property type="entry name" value="PreATP-grasp_dom_sf"/>
</dbReference>
<comment type="pathway">
    <text evidence="3 14">Purine metabolism; IMP biosynthesis via de novo pathway; N(1)-(5-phospho-D-ribosyl)glycinamide from 5-phospho-alpha-D-ribose 1-diphosphate: step 2/2.</text>
</comment>
<dbReference type="Gene3D" id="3.40.50.20">
    <property type="match status" value="1"/>
</dbReference>
<organism evidence="17 18">
    <name type="scientific">[Clostridium] citroniae WAL-19142</name>
    <dbReference type="NCBI Taxonomy" id="742734"/>
    <lineage>
        <taxon>Bacteria</taxon>
        <taxon>Bacillati</taxon>
        <taxon>Bacillota</taxon>
        <taxon>Clostridia</taxon>
        <taxon>Lachnospirales</taxon>
        <taxon>Lachnospiraceae</taxon>
        <taxon>Enterocloster</taxon>
    </lineage>
</organism>
<dbReference type="SUPFAM" id="SSF56059">
    <property type="entry name" value="Glutathione synthetase ATP-binding domain-like"/>
    <property type="match status" value="1"/>
</dbReference>
<dbReference type="GO" id="GO:0006189">
    <property type="term" value="P:'de novo' IMP biosynthetic process"/>
    <property type="evidence" value="ECO:0007669"/>
    <property type="project" value="UniProtKB-UniRule"/>
</dbReference>
<dbReference type="InterPro" id="IPR013815">
    <property type="entry name" value="ATP_grasp_subdomain_1"/>
</dbReference>
<evidence type="ECO:0000256" key="12">
    <source>
        <dbReference type="ARBA" id="ARBA00042242"/>
    </source>
</evidence>
<dbReference type="InterPro" id="IPR011761">
    <property type="entry name" value="ATP-grasp"/>
</dbReference>